<dbReference type="InterPro" id="IPR032823">
    <property type="entry name" value="BCA_ABC_TP_C"/>
</dbReference>
<dbReference type="CDD" id="cd03219">
    <property type="entry name" value="ABC_Mj1267_LivG_branched"/>
    <property type="match status" value="1"/>
</dbReference>
<dbReference type="PROSITE" id="PS50893">
    <property type="entry name" value="ABC_TRANSPORTER_2"/>
    <property type="match status" value="1"/>
</dbReference>
<keyword evidence="2" id="KW-0547">Nucleotide-binding</keyword>
<keyword evidence="1" id="KW-0813">Transport</keyword>
<evidence type="ECO:0000313" key="4">
    <source>
        <dbReference type="EMBL" id="RDZ17641.1"/>
    </source>
</evidence>
<dbReference type="GO" id="GO:1903806">
    <property type="term" value="P:L-isoleucine import across plasma membrane"/>
    <property type="evidence" value="ECO:0007669"/>
    <property type="project" value="TreeGrafter"/>
</dbReference>
<accession>A0A0L1M123</accession>
<name>A0A0L1M123_PRIMG</name>
<dbReference type="GO" id="GO:0005524">
    <property type="term" value="F:ATP binding"/>
    <property type="evidence" value="ECO:0007669"/>
    <property type="project" value="UniProtKB-KW"/>
</dbReference>
<dbReference type="Pfam" id="PF12399">
    <property type="entry name" value="BCA_ABC_TP_C"/>
    <property type="match status" value="1"/>
</dbReference>
<dbReference type="GO" id="GO:0015192">
    <property type="term" value="F:L-phenylalanine transmembrane transporter activity"/>
    <property type="evidence" value="ECO:0007669"/>
    <property type="project" value="TreeGrafter"/>
</dbReference>
<dbReference type="GO" id="GO:0042941">
    <property type="term" value="P:D-alanine transmembrane transport"/>
    <property type="evidence" value="ECO:0007669"/>
    <property type="project" value="TreeGrafter"/>
</dbReference>
<dbReference type="GO" id="GO:0015188">
    <property type="term" value="F:L-isoleucine transmembrane transporter activity"/>
    <property type="evidence" value="ECO:0007669"/>
    <property type="project" value="TreeGrafter"/>
</dbReference>
<dbReference type="EMBL" id="PQWM01000006">
    <property type="protein sequence ID" value="RDZ17641.1"/>
    <property type="molecule type" value="Genomic_DNA"/>
</dbReference>
<dbReference type="PANTHER" id="PTHR45772">
    <property type="entry name" value="CONSERVED COMPONENT OF ABC TRANSPORTER FOR NATURAL AMINO ACIDS-RELATED"/>
    <property type="match status" value="1"/>
</dbReference>
<dbReference type="GO" id="GO:1903805">
    <property type="term" value="P:L-valine import across plasma membrane"/>
    <property type="evidence" value="ECO:0007669"/>
    <property type="project" value="TreeGrafter"/>
</dbReference>
<dbReference type="AlphaFoldDB" id="A0A0L1M123"/>
<dbReference type="SUPFAM" id="SSF52540">
    <property type="entry name" value="P-loop containing nucleoside triphosphate hydrolases"/>
    <property type="match status" value="1"/>
</dbReference>
<gene>
    <name evidence="4" type="ORF">C3744_01700</name>
</gene>
<dbReference type="GO" id="GO:0005886">
    <property type="term" value="C:plasma membrane"/>
    <property type="evidence" value="ECO:0007669"/>
    <property type="project" value="TreeGrafter"/>
</dbReference>
<dbReference type="SMART" id="SM00382">
    <property type="entry name" value="AAA"/>
    <property type="match status" value="1"/>
</dbReference>
<proteinExistence type="predicted"/>
<organism evidence="4 5">
    <name type="scientific">Priestia megaterium</name>
    <name type="common">Bacillus megaterium</name>
    <dbReference type="NCBI Taxonomy" id="1404"/>
    <lineage>
        <taxon>Bacteria</taxon>
        <taxon>Bacillati</taxon>
        <taxon>Bacillota</taxon>
        <taxon>Bacilli</taxon>
        <taxon>Bacillales</taxon>
        <taxon>Bacillaceae</taxon>
        <taxon>Priestia</taxon>
    </lineage>
</organism>
<dbReference type="RefSeq" id="WP_050689773.1">
    <property type="nucleotide sequence ID" value="NZ_CP187630.1"/>
</dbReference>
<dbReference type="GO" id="GO:0016887">
    <property type="term" value="F:ATP hydrolysis activity"/>
    <property type="evidence" value="ECO:0007669"/>
    <property type="project" value="InterPro"/>
</dbReference>
<comment type="caution">
    <text evidence="4">The sequence shown here is derived from an EMBL/GenBank/DDBJ whole genome shotgun (WGS) entry which is preliminary data.</text>
</comment>
<dbReference type="GO" id="GO:0015808">
    <property type="term" value="P:L-alanine transport"/>
    <property type="evidence" value="ECO:0007669"/>
    <property type="project" value="TreeGrafter"/>
</dbReference>
<dbReference type="PANTHER" id="PTHR45772:SF7">
    <property type="entry name" value="AMINO ACID ABC TRANSPORTER ATP-BINDING PROTEIN"/>
    <property type="match status" value="1"/>
</dbReference>
<dbReference type="InterPro" id="IPR003439">
    <property type="entry name" value="ABC_transporter-like_ATP-bd"/>
</dbReference>
<dbReference type="InterPro" id="IPR051120">
    <property type="entry name" value="ABC_AA/LPS_Transport"/>
</dbReference>
<evidence type="ECO:0000256" key="1">
    <source>
        <dbReference type="ARBA" id="ARBA00022448"/>
    </source>
</evidence>
<evidence type="ECO:0000256" key="3">
    <source>
        <dbReference type="ARBA" id="ARBA00022840"/>
    </source>
</evidence>
<dbReference type="Proteomes" id="UP000256519">
    <property type="component" value="Unassembled WGS sequence"/>
</dbReference>
<dbReference type="InterPro" id="IPR003593">
    <property type="entry name" value="AAA+_ATPase"/>
</dbReference>
<dbReference type="FunFam" id="3.40.50.300:FF:000421">
    <property type="entry name" value="Branched-chain amino acid ABC transporter ATP-binding protein"/>
    <property type="match status" value="1"/>
</dbReference>
<evidence type="ECO:0000256" key="2">
    <source>
        <dbReference type="ARBA" id="ARBA00022741"/>
    </source>
</evidence>
<evidence type="ECO:0000313" key="5">
    <source>
        <dbReference type="Proteomes" id="UP000256519"/>
    </source>
</evidence>
<dbReference type="GO" id="GO:0005304">
    <property type="term" value="F:L-valine transmembrane transporter activity"/>
    <property type="evidence" value="ECO:0007669"/>
    <property type="project" value="TreeGrafter"/>
</dbReference>
<protein>
    <submittedName>
        <fullName evidence="4">ABC transporter ATP-binding protein</fullName>
    </submittedName>
</protein>
<reference evidence="4 5" key="1">
    <citation type="journal article" date="2018" name="Appl. Environ. Microbiol.">
        <title>Antimicrobial susceptibility testing and tentative epidemiological cut-off values of five Bacillus species relevant for use as animal feed additives or for plant protection.</title>
        <authorList>
            <person name="Agerso Y."/>
            <person name="Stuer-Lauridsen B."/>
            <person name="Bjerre K."/>
            <person name="Jensen M.G."/>
            <person name="Johansen E."/>
            <person name="Bennedsen M."/>
            <person name="Brockmann E."/>
            <person name="Nielsen B."/>
        </authorList>
    </citation>
    <scope>NUCLEOTIDE SEQUENCE [LARGE SCALE GENOMIC DNA]</scope>
    <source>
        <strain evidence="4 5">CHCC20162</strain>
    </source>
</reference>
<sequence>MSILEVKNVTKTFGGLIANQDVTMDIQKNSITAVIGPNGAGKTTFFNMVTGVYQPTSGDIMLNGQSITGLKPHSVSKQGISRTFQNIRLFSNITVLENVLVGMHNHLKATTFETLLNLPRARRAEKAAKKEAYKLLEYVGLEALYNEVANNLSYGAQRRLEIARALATRPSLLLLDEPAAGMNPRETKELTDLIHTIRKDREITILLIEHDMKLVMEISDHIIVLDHGIKIAEGNAEHIRTHPKVIEAYLGKGAAEEIERKEKST</sequence>
<keyword evidence="3 4" id="KW-0067">ATP-binding</keyword>
<dbReference type="Gene3D" id="3.40.50.300">
    <property type="entry name" value="P-loop containing nucleotide triphosphate hydrolases"/>
    <property type="match status" value="1"/>
</dbReference>
<dbReference type="InterPro" id="IPR027417">
    <property type="entry name" value="P-loop_NTPase"/>
</dbReference>
<dbReference type="Pfam" id="PF00005">
    <property type="entry name" value="ABC_tran"/>
    <property type="match status" value="1"/>
</dbReference>